<reference evidence="1 2" key="1">
    <citation type="journal article" date="2021" name="J. Hered.">
        <title>A chromosome-level genome assembly of the parasitoid wasp, Cotesia glomerata (Hymenoptera: Braconidae).</title>
        <authorList>
            <person name="Pinto B.J."/>
            <person name="Weis J.J."/>
            <person name="Gamble T."/>
            <person name="Ode P.J."/>
            <person name="Paul R."/>
            <person name="Zaspel J.M."/>
        </authorList>
    </citation>
    <scope>NUCLEOTIDE SEQUENCE [LARGE SCALE GENOMIC DNA]</scope>
    <source>
        <strain evidence="1">CgM1</strain>
    </source>
</reference>
<dbReference type="AlphaFoldDB" id="A0AAV7IS46"/>
<dbReference type="EMBL" id="JAHXZJ010001119">
    <property type="protein sequence ID" value="KAH0555456.1"/>
    <property type="molecule type" value="Genomic_DNA"/>
</dbReference>
<protein>
    <submittedName>
        <fullName evidence="1">Uncharacterized protein</fullName>
    </submittedName>
</protein>
<comment type="caution">
    <text evidence="1">The sequence shown here is derived from an EMBL/GenBank/DDBJ whole genome shotgun (WGS) entry which is preliminary data.</text>
</comment>
<proteinExistence type="predicted"/>
<organism evidence="1 2">
    <name type="scientific">Cotesia glomerata</name>
    <name type="common">Lepidopteran parasitic wasp</name>
    <name type="synonym">Apanteles glomeratus</name>
    <dbReference type="NCBI Taxonomy" id="32391"/>
    <lineage>
        <taxon>Eukaryota</taxon>
        <taxon>Metazoa</taxon>
        <taxon>Ecdysozoa</taxon>
        <taxon>Arthropoda</taxon>
        <taxon>Hexapoda</taxon>
        <taxon>Insecta</taxon>
        <taxon>Pterygota</taxon>
        <taxon>Neoptera</taxon>
        <taxon>Endopterygota</taxon>
        <taxon>Hymenoptera</taxon>
        <taxon>Apocrita</taxon>
        <taxon>Ichneumonoidea</taxon>
        <taxon>Braconidae</taxon>
        <taxon>Microgastrinae</taxon>
        <taxon>Cotesia</taxon>
    </lineage>
</organism>
<evidence type="ECO:0000313" key="2">
    <source>
        <dbReference type="Proteomes" id="UP000826195"/>
    </source>
</evidence>
<gene>
    <name evidence="1" type="ORF">KQX54_019065</name>
</gene>
<dbReference type="Proteomes" id="UP000826195">
    <property type="component" value="Unassembled WGS sequence"/>
</dbReference>
<evidence type="ECO:0000313" key="1">
    <source>
        <dbReference type="EMBL" id="KAH0555456.1"/>
    </source>
</evidence>
<sequence>MSLSAWTAFCGEETITMNDKQINSKTVWYRSVARAILLYYVLDLLCQEFALRRDRIEMTIPEACLPFLIAEVMADPP</sequence>
<name>A0AAV7IS46_COTGL</name>
<accession>A0AAV7IS46</accession>
<keyword evidence="2" id="KW-1185">Reference proteome</keyword>